<accession>A0A1I7GV67</accession>
<feature type="non-terminal residue" evidence="1">
    <location>
        <position position="1"/>
    </location>
</feature>
<name>A0A1I7GV67_9PROT</name>
<dbReference type="Proteomes" id="UP000182649">
    <property type="component" value="Unassembled WGS sequence"/>
</dbReference>
<reference evidence="1 2" key="1">
    <citation type="submission" date="2016-10" db="EMBL/GenBank/DDBJ databases">
        <authorList>
            <person name="de Groot N.N."/>
        </authorList>
    </citation>
    <scope>NUCLEOTIDE SEQUENCE [LARGE SCALE GENOMIC DNA]</scope>
    <source>
        <strain evidence="1 2">Nl14</strain>
    </source>
</reference>
<evidence type="ECO:0000313" key="1">
    <source>
        <dbReference type="EMBL" id="SFU52344.1"/>
    </source>
</evidence>
<dbReference type="Gene3D" id="3.40.50.880">
    <property type="match status" value="1"/>
</dbReference>
<evidence type="ECO:0000313" key="2">
    <source>
        <dbReference type="Proteomes" id="UP000182649"/>
    </source>
</evidence>
<dbReference type="EMBL" id="FPBZ01000006">
    <property type="protein sequence ID" value="SFU52344.1"/>
    <property type="molecule type" value="Genomic_DNA"/>
</dbReference>
<dbReference type="AlphaFoldDB" id="A0A1I7GV67"/>
<gene>
    <name evidence="1" type="ORF">SAMN05216417_1061</name>
</gene>
<dbReference type="RefSeq" id="WP_177219715.1">
    <property type="nucleotide sequence ID" value="NZ_FPBZ01000006.1"/>
</dbReference>
<sequence>GHAINSQWTSAAIAQAIGVDEETALLMEIDDNTGPSSPGTNFSYKVITNTGVSGSVYILSTDSQSQLNLEPDRPLSFTNVRVRKIETAGNESDYIIDVKEGDLISSTGSIY</sequence>
<protein>
    <submittedName>
        <fullName evidence="1">Uncharacterized protein</fullName>
    </submittedName>
</protein>
<organism evidence="1 2">
    <name type="scientific">Nitrosospira multiformis</name>
    <dbReference type="NCBI Taxonomy" id="1231"/>
    <lineage>
        <taxon>Bacteria</taxon>
        <taxon>Pseudomonadati</taxon>
        <taxon>Pseudomonadota</taxon>
        <taxon>Betaproteobacteria</taxon>
        <taxon>Nitrosomonadales</taxon>
        <taxon>Nitrosomonadaceae</taxon>
        <taxon>Nitrosospira</taxon>
    </lineage>
</organism>
<dbReference type="InterPro" id="IPR029062">
    <property type="entry name" value="Class_I_gatase-like"/>
</dbReference>
<proteinExistence type="predicted"/>